<dbReference type="EMBL" id="MDLC01000087">
    <property type="protein sequence ID" value="ODS22399.1"/>
    <property type="molecule type" value="Genomic_DNA"/>
</dbReference>
<dbReference type="InterPro" id="IPR056727">
    <property type="entry name" value="DUF7825"/>
</dbReference>
<feature type="domain" description="DUF7824" evidence="2">
    <location>
        <begin position="205"/>
        <end position="474"/>
    </location>
</feature>
<proteinExistence type="predicted"/>
<accession>A0A1D2QLF5</accession>
<feature type="domain" description="DUF6493" evidence="1">
    <location>
        <begin position="3"/>
        <end position="101"/>
    </location>
</feature>
<feature type="domain" description="DUF7825" evidence="3">
    <location>
        <begin position="497"/>
        <end position="758"/>
    </location>
</feature>
<reference evidence="4 5" key="1">
    <citation type="journal article" date="2016" name="Appl. Environ. Microbiol.">
        <title>Lack of Overt Genome Reduction in the Bryostatin-Producing Bryozoan Symbiont "Candidatus Endobugula sertula".</title>
        <authorList>
            <person name="Miller I.J."/>
            <person name="Vanee N."/>
            <person name="Fong S.S."/>
            <person name="Lim-Fong G.E."/>
            <person name="Kwan J.C."/>
        </authorList>
    </citation>
    <scope>NUCLEOTIDE SEQUENCE [LARGE SCALE GENOMIC DNA]</scope>
    <source>
        <strain evidence="4">AB1-4</strain>
    </source>
</reference>
<evidence type="ECO:0000313" key="5">
    <source>
        <dbReference type="Proteomes" id="UP000242502"/>
    </source>
</evidence>
<evidence type="ECO:0000259" key="2">
    <source>
        <dbReference type="Pfam" id="PF25148"/>
    </source>
</evidence>
<dbReference type="Pfam" id="PF20103">
    <property type="entry name" value="DUF6493"/>
    <property type="match status" value="1"/>
</dbReference>
<evidence type="ECO:0000259" key="1">
    <source>
        <dbReference type="Pfam" id="PF20103"/>
    </source>
</evidence>
<organism evidence="4 5">
    <name type="scientific">Candidatus Endobugula sertula</name>
    <name type="common">Bugula neritina bacterial symbiont</name>
    <dbReference type="NCBI Taxonomy" id="62101"/>
    <lineage>
        <taxon>Bacteria</taxon>
        <taxon>Pseudomonadati</taxon>
        <taxon>Pseudomonadota</taxon>
        <taxon>Gammaproteobacteria</taxon>
        <taxon>Cellvibrionales</taxon>
        <taxon>Cellvibrionaceae</taxon>
        <taxon>Candidatus Endobugula</taxon>
    </lineage>
</organism>
<dbReference type="AlphaFoldDB" id="A0A1D2QLF5"/>
<sequence>MIAREGWIDRKRLIKASLAAVNMNFNRSLVRWFIDLFQILELSQEELLTFQSDLMAVFNCQHSKPGNIALVHLKNLCLEKKFKQKEFLSYIPVLLASETKTTVNRSLMILDKLAKKHPRKRKEICSLAVHGLIHEDNGIQLRVAKIIQKYGKPSNQELCIELESYQEILLASAAEILTPFLPAQAELILDQEDVIEKKTSNPISPENQISVPGNLDDLYYLASQAFDNNDPLHFELLPAALLQLNQELEGAKLDRFGPALQRAYKLIMGDWRSGIGMLDHMLAHFFIQFINDRLKMYPGEGEELRKIRNNYVRQDKKANREFKYYKIKIIPFVSISYDRESLIFQAFYLRLKDVLACLRMHASLPLLSTPSHKSSWIEPEILIERICQWQAAKVKISHADFQLALSRTWLPDAEKYLDLVKSQLKGETRDLLVFLFEKEAEPVGNIANIAHWWTASIVKNPGQVYEAFKDFMYSQDERKIYTGDYTWKYETRPEKSQRYDYNLRKYIPYISQEKKLYIDFDLPKPDWVSTLSSFFSFPQTAKSGETCMIYKSLEFKNRWSWIMAADITRFLSMFPNNPEKFFAKICHRTLRNPQFWEEDAKRVVIRSLEYLLDYPLPLGNMGHLFVAGALTSSDKTARALAAELWNDRMGNDRIDPVKLGQCLGQQFRVSFVPLKRFTDLLTDSMLRISTQHDRELLILLEHALIHMDVAPVRGMKKLLEIYVELARKYSSPIPEKICNNFRFWESSTGLKKLLSMLKNLGEKHALAA</sequence>
<dbReference type="InterPro" id="IPR056726">
    <property type="entry name" value="DUF7824"/>
</dbReference>
<name>A0A1D2QLF5_9GAMM</name>
<dbReference type="Pfam" id="PF25149">
    <property type="entry name" value="DUF7825"/>
    <property type="match status" value="1"/>
</dbReference>
<dbReference type="Proteomes" id="UP000242502">
    <property type="component" value="Unassembled WGS sequence"/>
</dbReference>
<comment type="caution">
    <text evidence="4">The sequence shown here is derived from an EMBL/GenBank/DDBJ whole genome shotgun (WGS) entry which is preliminary data.</text>
</comment>
<evidence type="ECO:0000313" key="4">
    <source>
        <dbReference type="EMBL" id="ODS22399.1"/>
    </source>
</evidence>
<protein>
    <submittedName>
        <fullName evidence="4">Uncharacterized protein</fullName>
    </submittedName>
</protein>
<evidence type="ECO:0000259" key="3">
    <source>
        <dbReference type="Pfam" id="PF25149"/>
    </source>
</evidence>
<dbReference type="Pfam" id="PF25148">
    <property type="entry name" value="DUF7824"/>
    <property type="match status" value="1"/>
</dbReference>
<dbReference type="InterPro" id="IPR045472">
    <property type="entry name" value="DUF6493"/>
</dbReference>
<gene>
    <name evidence="4" type="ORF">AB835_14390</name>
</gene>